<dbReference type="PROSITE" id="PS51257">
    <property type="entry name" value="PROKAR_LIPOPROTEIN"/>
    <property type="match status" value="1"/>
</dbReference>
<accession>A0A1W1BZ90</accession>
<dbReference type="EMBL" id="FPHG01000037">
    <property type="protein sequence ID" value="SFV58910.1"/>
    <property type="molecule type" value="Genomic_DNA"/>
</dbReference>
<sequence>MLSYRKNIIIWILILTLFSTGCSNKHKVSNKRRTTVDKNNVEYKIGTSDGCKTAKGTYTKDHAKFRVDLDYHEGWFNGREKCQIAIW</sequence>
<reference evidence="1" key="1">
    <citation type="submission" date="2016-10" db="EMBL/GenBank/DDBJ databases">
        <authorList>
            <person name="de Groot N.N."/>
        </authorList>
    </citation>
    <scope>NUCLEOTIDE SEQUENCE</scope>
</reference>
<dbReference type="AlphaFoldDB" id="A0A1W1BZ90"/>
<evidence type="ECO:0008006" key="2">
    <source>
        <dbReference type="Google" id="ProtNLM"/>
    </source>
</evidence>
<organism evidence="1">
    <name type="scientific">hydrothermal vent metagenome</name>
    <dbReference type="NCBI Taxonomy" id="652676"/>
    <lineage>
        <taxon>unclassified sequences</taxon>
        <taxon>metagenomes</taxon>
        <taxon>ecological metagenomes</taxon>
    </lineage>
</organism>
<evidence type="ECO:0000313" key="1">
    <source>
        <dbReference type="EMBL" id="SFV58910.1"/>
    </source>
</evidence>
<proteinExistence type="predicted"/>
<gene>
    <name evidence="1" type="ORF">MNB_SV-9-1161</name>
</gene>
<name>A0A1W1BZ90_9ZZZZ</name>
<protein>
    <recommendedName>
        <fullName evidence="2">Lipoprotein</fullName>
    </recommendedName>
</protein>